<gene>
    <name evidence="3" type="ORF">MHK08_08205</name>
</gene>
<feature type="compositionally biased region" description="Polar residues" evidence="1">
    <location>
        <begin position="23"/>
        <end position="35"/>
    </location>
</feature>
<sequence length="164" mass="17455">MAPRHTLVILACLPLASCAATQAETTTPLHPTSTELHAPDASTAPSSWQPTAAPQPVSRLGKTTSLAPSAPEKDAPQQVPDQPLAPTPTPAPPIQVETVTVHAPAPRPVQPPHQPKPKPKPEFPKPPRVPTYIPIPQEVEDGLDQLPELPPLPKAEDIYIDVPF</sequence>
<name>A0ABS9PUQ1_9CORY</name>
<proteinExistence type="predicted"/>
<reference evidence="3 4" key="1">
    <citation type="submission" date="2022-02" db="EMBL/GenBank/DDBJ databases">
        <title>Uncovering new skin microbiome diversity through culturing and metagenomics.</title>
        <authorList>
            <person name="Conlan S."/>
            <person name="Deming C."/>
            <person name="Nisc Comparative Sequencing Program N."/>
            <person name="Segre J.A."/>
        </authorList>
    </citation>
    <scope>NUCLEOTIDE SEQUENCE [LARGE SCALE GENOMIC DNA]</scope>
    <source>
        <strain evidence="3 4">ACRQV</strain>
    </source>
</reference>
<feature type="compositionally biased region" description="Pro residues" evidence="1">
    <location>
        <begin position="83"/>
        <end position="93"/>
    </location>
</feature>
<evidence type="ECO:0000256" key="1">
    <source>
        <dbReference type="SAM" id="MobiDB-lite"/>
    </source>
</evidence>
<feature type="region of interest" description="Disordered" evidence="1">
    <location>
        <begin position="23"/>
        <end position="137"/>
    </location>
</feature>
<accession>A0ABS9PUQ1</accession>
<keyword evidence="4" id="KW-1185">Reference proteome</keyword>
<protein>
    <submittedName>
        <fullName evidence="3">Uncharacterized protein</fullName>
    </submittedName>
</protein>
<keyword evidence="2" id="KW-0732">Signal</keyword>
<evidence type="ECO:0000256" key="2">
    <source>
        <dbReference type="SAM" id="SignalP"/>
    </source>
</evidence>
<evidence type="ECO:0000313" key="3">
    <source>
        <dbReference type="EMBL" id="MCG7276448.1"/>
    </source>
</evidence>
<feature type="compositionally biased region" description="Polar residues" evidence="1">
    <location>
        <begin position="43"/>
        <end position="52"/>
    </location>
</feature>
<feature type="signal peptide" evidence="2">
    <location>
        <begin position="1"/>
        <end position="23"/>
    </location>
</feature>
<feature type="chain" id="PRO_5045720992" evidence="2">
    <location>
        <begin position="24"/>
        <end position="164"/>
    </location>
</feature>
<comment type="caution">
    <text evidence="3">The sequence shown here is derived from an EMBL/GenBank/DDBJ whole genome shotgun (WGS) entry which is preliminary data.</text>
</comment>
<dbReference type="RefSeq" id="WP_239180485.1">
    <property type="nucleotide sequence ID" value="NZ_JAKRDF010000008.1"/>
</dbReference>
<dbReference type="EMBL" id="JAKRDF010000008">
    <property type="protein sequence ID" value="MCG7276448.1"/>
    <property type="molecule type" value="Genomic_DNA"/>
</dbReference>
<dbReference type="Proteomes" id="UP001521911">
    <property type="component" value="Unassembled WGS sequence"/>
</dbReference>
<organism evidence="3 4">
    <name type="scientific">Corynebacterium singulare</name>
    <dbReference type="NCBI Taxonomy" id="161899"/>
    <lineage>
        <taxon>Bacteria</taxon>
        <taxon>Bacillati</taxon>
        <taxon>Actinomycetota</taxon>
        <taxon>Actinomycetes</taxon>
        <taxon>Mycobacteriales</taxon>
        <taxon>Corynebacteriaceae</taxon>
        <taxon>Corynebacterium</taxon>
    </lineage>
</organism>
<feature type="compositionally biased region" description="Pro residues" evidence="1">
    <location>
        <begin position="105"/>
        <end position="114"/>
    </location>
</feature>
<dbReference type="PRINTS" id="PR01217">
    <property type="entry name" value="PRICHEXTENSN"/>
</dbReference>
<evidence type="ECO:0000313" key="4">
    <source>
        <dbReference type="Proteomes" id="UP001521911"/>
    </source>
</evidence>